<evidence type="ECO:0000256" key="3">
    <source>
        <dbReference type="SAM" id="MobiDB-lite"/>
    </source>
</evidence>
<dbReference type="Proteomes" id="UP000726737">
    <property type="component" value="Unassembled WGS sequence"/>
</dbReference>
<feature type="compositionally biased region" description="Low complexity" evidence="3">
    <location>
        <begin position="226"/>
        <end position="235"/>
    </location>
</feature>
<feature type="compositionally biased region" description="Basic and acidic residues" evidence="3">
    <location>
        <begin position="86"/>
        <end position="102"/>
    </location>
</feature>
<dbReference type="PANTHER" id="PTHR24070">
    <property type="entry name" value="RAS, DI-RAS, AND RHEB FAMILY MEMBERS OF SMALL GTPASE SUPERFAMILY"/>
    <property type="match status" value="1"/>
</dbReference>
<name>A0A9P6PMI1_9FUNG</name>
<dbReference type="GO" id="GO:0016020">
    <property type="term" value="C:membrane"/>
    <property type="evidence" value="ECO:0007669"/>
    <property type="project" value="InterPro"/>
</dbReference>
<feature type="compositionally biased region" description="Basic residues" evidence="3">
    <location>
        <begin position="365"/>
        <end position="376"/>
    </location>
</feature>
<organism evidence="4 5">
    <name type="scientific">Mortierella polycephala</name>
    <dbReference type="NCBI Taxonomy" id="41804"/>
    <lineage>
        <taxon>Eukaryota</taxon>
        <taxon>Fungi</taxon>
        <taxon>Fungi incertae sedis</taxon>
        <taxon>Mucoromycota</taxon>
        <taxon>Mortierellomycotina</taxon>
        <taxon>Mortierellomycetes</taxon>
        <taxon>Mortierellales</taxon>
        <taxon>Mortierellaceae</taxon>
        <taxon>Mortierella</taxon>
    </lineage>
</organism>
<dbReference type="GO" id="GO:0007165">
    <property type="term" value="P:signal transduction"/>
    <property type="evidence" value="ECO:0007669"/>
    <property type="project" value="InterPro"/>
</dbReference>
<dbReference type="EMBL" id="JAAAJA010000818">
    <property type="protein sequence ID" value="KAG0249459.1"/>
    <property type="molecule type" value="Genomic_DNA"/>
</dbReference>
<evidence type="ECO:0000256" key="2">
    <source>
        <dbReference type="ARBA" id="ARBA00023134"/>
    </source>
</evidence>
<dbReference type="SMART" id="SM00174">
    <property type="entry name" value="RHO"/>
    <property type="match status" value="1"/>
</dbReference>
<feature type="compositionally biased region" description="Basic residues" evidence="3">
    <location>
        <begin position="256"/>
        <end position="265"/>
    </location>
</feature>
<dbReference type="GO" id="GO:0003924">
    <property type="term" value="F:GTPase activity"/>
    <property type="evidence" value="ECO:0007669"/>
    <property type="project" value="InterPro"/>
</dbReference>
<feature type="region of interest" description="Disordered" evidence="3">
    <location>
        <begin position="75"/>
        <end position="110"/>
    </location>
</feature>
<dbReference type="InterPro" id="IPR001806">
    <property type="entry name" value="Small_GTPase"/>
</dbReference>
<dbReference type="Pfam" id="PF00071">
    <property type="entry name" value="Ras"/>
    <property type="match status" value="1"/>
</dbReference>
<dbReference type="GO" id="GO:0005525">
    <property type="term" value="F:GTP binding"/>
    <property type="evidence" value="ECO:0007669"/>
    <property type="project" value="UniProtKB-KW"/>
</dbReference>
<dbReference type="InterPro" id="IPR005225">
    <property type="entry name" value="Small_GTP-bd"/>
</dbReference>
<feature type="region of interest" description="Disordered" evidence="3">
    <location>
        <begin position="222"/>
        <end position="307"/>
    </location>
</feature>
<sequence>MISYTSSTVLNEKNAAAALHNNTSMPSDHHGPPLQFQLVNQLDREPNAENMAEEHKHQQSMMDNNRTKLRRTLKQYQPKSAKQHTRMRDNEPKTTRRQHGDAQWEPAQQHAPRCIDTRLHDRTWNMDHVIKGDERDQDQIVYSTWTADRQYSSAHIEGSNHPVHSDIGQQQRQKGKEQVQRHTVVSHDEGHHQMLPPSHLIATGGAKQGAFRFLSEVWTKIKRSKSPSSSPSKFFEPTQAKSTPENIDEKEMVRSKGARSSKRHGFIGDSKRTSSQGHLVAGSPLQSSTSTVALHTPGAPSFQYGTEKGANYRSRSSFDFDHDLSAWQNHFETQGEPALVSSSPAQTPRSQRRSSKGSSRTASSYRRRSTQSHRSGHSGPVMDDGTKTWLGLFTSVRQLSHSASSTGSSVRSSSSSTTFASSQRVSREKKRRSKQRTTDSAPGSPPSPKENLGTNIEKLPQVKSTGPRKLSIVVVGDGAVGKSALTLRFLRDQYDPTIEDSYCKYIVVDGIEYTLDITDTAGQSEYRGHWNDQFIREGDGFICVYSIASLGSFKELVGFRDQIWRAKECEQVPIMMVGNKCDLERKGSREVSTAVGAQFAQQSNALFVETSAKTGVNILEMIIELVRDIERKRQLSQQMDHSRGVTEVVPPTKSMGYCMNATPPARTRLEMDADVKKGHCGCTIM</sequence>
<evidence type="ECO:0000313" key="5">
    <source>
        <dbReference type="Proteomes" id="UP000726737"/>
    </source>
</evidence>
<dbReference type="PROSITE" id="PS51419">
    <property type="entry name" value="RAB"/>
    <property type="match status" value="1"/>
</dbReference>
<evidence type="ECO:0008006" key="6">
    <source>
        <dbReference type="Google" id="ProtNLM"/>
    </source>
</evidence>
<gene>
    <name evidence="4" type="ORF">BG011_009279</name>
</gene>
<dbReference type="CDD" id="cd00876">
    <property type="entry name" value="Ras"/>
    <property type="match status" value="1"/>
</dbReference>
<dbReference type="OrthoDB" id="265044at2759"/>
<dbReference type="Gene3D" id="3.40.50.300">
    <property type="entry name" value="P-loop containing nucleotide triphosphate hydrolases"/>
    <property type="match status" value="1"/>
</dbReference>
<dbReference type="InterPro" id="IPR027417">
    <property type="entry name" value="P-loop_NTPase"/>
</dbReference>
<dbReference type="SMART" id="SM00175">
    <property type="entry name" value="RAB"/>
    <property type="match status" value="1"/>
</dbReference>
<proteinExistence type="predicted"/>
<keyword evidence="1" id="KW-0547">Nucleotide-binding</keyword>
<evidence type="ECO:0000256" key="1">
    <source>
        <dbReference type="ARBA" id="ARBA00022741"/>
    </source>
</evidence>
<dbReference type="PRINTS" id="PR00449">
    <property type="entry name" value="RASTRNSFRMNG"/>
</dbReference>
<keyword evidence="5" id="KW-1185">Reference proteome</keyword>
<feature type="compositionally biased region" description="Low complexity" evidence="3">
    <location>
        <begin position="403"/>
        <end position="424"/>
    </location>
</feature>
<dbReference type="InterPro" id="IPR020849">
    <property type="entry name" value="Small_GTPase_Ras-type"/>
</dbReference>
<dbReference type="AlphaFoldDB" id="A0A9P6PMI1"/>
<dbReference type="SMART" id="SM00173">
    <property type="entry name" value="RAS"/>
    <property type="match status" value="1"/>
</dbReference>
<evidence type="ECO:0000313" key="4">
    <source>
        <dbReference type="EMBL" id="KAG0249459.1"/>
    </source>
</evidence>
<feature type="region of interest" description="Disordered" evidence="3">
    <location>
        <begin position="403"/>
        <end position="461"/>
    </location>
</feature>
<dbReference type="SUPFAM" id="SSF52540">
    <property type="entry name" value="P-loop containing nucleoside triphosphate hydrolases"/>
    <property type="match status" value="1"/>
</dbReference>
<protein>
    <recommendedName>
        <fullName evidence="6">Ras-domain-containing protein</fullName>
    </recommendedName>
</protein>
<dbReference type="PROSITE" id="PS51421">
    <property type="entry name" value="RAS"/>
    <property type="match status" value="1"/>
</dbReference>
<feature type="compositionally biased region" description="Polar residues" evidence="3">
    <location>
        <begin position="284"/>
        <end position="293"/>
    </location>
</feature>
<comment type="caution">
    <text evidence="4">The sequence shown here is derived from an EMBL/GenBank/DDBJ whole genome shotgun (WGS) entry which is preliminary data.</text>
</comment>
<dbReference type="NCBIfam" id="TIGR00231">
    <property type="entry name" value="small_GTP"/>
    <property type="match status" value="1"/>
</dbReference>
<keyword evidence="2" id="KW-0342">GTP-binding</keyword>
<reference evidence="4" key="1">
    <citation type="journal article" date="2020" name="Fungal Divers.">
        <title>Resolving the Mortierellaceae phylogeny through synthesis of multi-gene phylogenetics and phylogenomics.</title>
        <authorList>
            <person name="Vandepol N."/>
            <person name="Liber J."/>
            <person name="Desiro A."/>
            <person name="Na H."/>
            <person name="Kennedy M."/>
            <person name="Barry K."/>
            <person name="Grigoriev I.V."/>
            <person name="Miller A.N."/>
            <person name="O'Donnell K."/>
            <person name="Stajich J.E."/>
            <person name="Bonito G."/>
        </authorList>
    </citation>
    <scope>NUCLEOTIDE SEQUENCE</scope>
    <source>
        <strain evidence="4">KOD948</strain>
    </source>
</reference>
<accession>A0A9P6PMI1</accession>
<feature type="region of interest" description="Disordered" evidence="3">
    <location>
        <begin position="335"/>
        <end position="384"/>
    </location>
</feature>